<evidence type="ECO:0008006" key="3">
    <source>
        <dbReference type="Google" id="ProtNLM"/>
    </source>
</evidence>
<organism evidence="1 2">
    <name type="scientific">Chryseobacterium suipulveris</name>
    <dbReference type="NCBI Taxonomy" id="2929800"/>
    <lineage>
        <taxon>Bacteria</taxon>
        <taxon>Pseudomonadati</taxon>
        <taxon>Bacteroidota</taxon>
        <taxon>Flavobacteriia</taxon>
        <taxon>Flavobacteriales</taxon>
        <taxon>Weeksellaceae</taxon>
        <taxon>Chryseobacterium group</taxon>
        <taxon>Chryseobacterium</taxon>
    </lineage>
</organism>
<name>A0ABY4BPT7_9FLAO</name>
<dbReference type="EMBL" id="CP094532">
    <property type="protein sequence ID" value="UOE41187.1"/>
    <property type="molecule type" value="Genomic_DNA"/>
</dbReference>
<evidence type="ECO:0000313" key="1">
    <source>
        <dbReference type="EMBL" id="UOE41187.1"/>
    </source>
</evidence>
<dbReference type="Proteomes" id="UP000831460">
    <property type="component" value="Chromosome"/>
</dbReference>
<protein>
    <recommendedName>
        <fullName evidence="3">DUF3037 domain-containing protein</fullName>
    </recommendedName>
</protein>
<sequence>MNFLSIIYLETNSTTSEKISLGLLGVSEKHIFLKYSENKIKIAEKLAGSSFEKLVKFSLNSIKKQISIANNDFVENKLFDSNHQFKQEYITYLSKYAQGLFQFEAPKPYSGELNKNTFEKLFQKFISMAEPEFKKTNFYNEVKSYVKKSAIYEKVDVDYNLDPKLIPSLIAKENVSFISKNGNIMAAQLVDFNSNEDLVKQHIYEFRSIVDSLEGFAKEQISKNHKGNYIMLFNKPEKNTKQEKLLNHLKSLEKQEDIPFKVEESNYIEKIEEKILKEDYQKFSEFAETLEP</sequence>
<dbReference type="RefSeq" id="WP_243549694.1">
    <property type="nucleotide sequence ID" value="NZ_CP094532.1"/>
</dbReference>
<gene>
    <name evidence="1" type="ORF">MTP09_00650</name>
</gene>
<accession>A0ABY4BPT7</accession>
<evidence type="ECO:0000313" key="2">
    <source>
        <dbReference type="Proteomes" id="UP000831460"/>
    </source>
</evidence>
<keyword evidence="2" id="KW-1185">Reference proteome</keyword>
<reference evidence="1 2" key="1">
    <citation type="submission" date="2022-03" db="EMBL/GenBank/DDBJ databases">
        <title>Chryseobacterium sp. isolated from particulate matters in swine house.</title>
        <authorList>
            <person name="Won M."/>
            <person name="Kim S.-J."/>
            <person name="Kwon S.-W."/>
        </authorList>
    </citation>
    <scope>NUCLEOTIDE SEQUENCE [LARGE SCALE GENOMIC DNA]</scope>
    <source>
        <strain evidence="1 2">SC2-2</strain>
    </source>
</reference>
<proteinExistence type="predicted"/>